<sequence>MLLILFPFLLSPNPNNLSMSLRNVPLMKRQLHTTSRTLQRNPQHQSSPLQHLSTKDHRTYKLEAFPASKPLQPHERSWANKMFARPATFIKSISQTEQAPESTLPEVAFVGRSNVGKSTLINQLTNNHKLVKTSSKPV</sequence>
<proteinExistence type="predicted"/>
<gene>
    <name evidence="3" type="primary">ABSGL_03680.1 scaffold 4609</name>
</gene>
<evidence type="ECO:0000256" key="1">
    <source>
        <dbReference type="SAM" id="MobiDB-lite"/>
    </source>
</evidence>
<dbReference type="STRING" id="4829.A0A163JAZ5"/>
<dbReference type="SUPFAM" id="SSF52540">
    <property type="entry name" value="P-loop containing nucleoside triphosphate hydrolases"/>
    <property type="match status" value="1"/>
</dbReference>
<dbReference type="Proteomes" id="UP000078561">
    <property type="component" value="Unassembled WGS sequence"/>
</dbReference>
<evidence type="ECO:0000313" key="3">
    <source>
        <dbReference type="EMBL" id="SAL98153.1"/>
    </source>
</evidence>
<dbReference type="GO" id="GO:0005525">
    <property type="term" value="F:GTP binding"/>
    <property type="evidence" value="ECO:0007669"/>
    <property type="project" value="InterPro"/>
</dbReference>
<organism evidence="3">
    <name type="scientific">Absidia glauca</name>
    <name type="common">Pin mould</name>
    <dbReference type="NCBI Taxonomy" id="4829"/>
    <lineage>
        <taxon>Eukaryota</taxon>
        <taxon>Fungi</taxon>
        <taxon>Fungi incertae sedis</taxon>
        <taxon>Mucoromycota</taxon>
        <taxon>Mucoromycotina</taxon>
        <taxon>Mucoromycetes</taxon>
        <taxon>Mucorales</taxon>
        <taxon>Cunninghamellaceae</taxon>
        <taxon>Absidia</taxon>
    </lineage>
</organism>
<dbReference type="PANTHER" id="PTHR11649:SF13">
    <property type="entry name" value="ENGB-TYPE G DOMAIN-CONTAINING PROTEIN"/>
    <property type="match status" value="1"/>
</dbReference>
<evidence type="ECO:0000259" key="2">
    <source>
        <dbReference type="Pfam" id="PF01926"/>
    </source>
</evidence>
<accession>A0A163JAZ5</accession>
<feature type="compositionally biased region" description="Polar residues" evidence="1">
    <location>
        <begin position="35"/>
        <end position="52"/>
    </location>
</feature>
<reference evidence="3" key="1">
    <citation type="submission" date="2016-04" db="EMBL/GenBank/DDBJ databases">
        <authorList>
            <person name="Evans L.H."/>
            <person name="Alamgir A."/>
            <person name="Owens N."/>
            <person name="Weber N.D."/>
            <person name="Virtaneva K."/>
            <person name="Barbian K."/>
            <person name="Babar A."/>
            <person name="Rosenke K."/>
        </authorList>
    </citation>
    <scope>NUCLEOTIDE SEQUENCE [LARGE SCALE GENOMIC DNA]</scope>
    <source>
        <strain evidence="3">CBS 101.48</strain>
    </source>
</reference>
<name>A0A163JAZ5_ABSGL</name>
<feature type="region of interest" description="Disordered" evidence="1">
    <location>
        <begin position="35"/>
        <end position="54"/>
    </location>
</feature>
<dbReference type="InterPro" id="IPR027417">
    <property type="entry name" value="P-loop_NTPase"/>
</dbReference>
<dbReference type="AlphaFoldDB" id="A0A163JAZ5"/>
<dbReference type="InterPro" id="IPR006073">
    <property type="entry name" value="GTP-bd"/>
</dbReference>
<dbReference type="InParanoid" id="A0A163JAZ5"/>
<dbReference type="Pfam" id="PF01926">
    <property type="entry name" value="MMR_HSR1"/>
    <property type="match status" value="1"/>
</dbReference>
<dbReference type="Gene3D" id="3.40.50.300">
    <property type="entry name" value="P-loop containing nucleotide triphosphate hydrolases"/>
    <property type="match status" value="1"/>
</dbReference>
<evidence type="ECO:0000313" key="4">
    <source>
        <dbReference type="Proteomes" id="UP000078561"/>
    </source>
</evidence>
<dbReference type="EMBL" id="LT552047">
    <property type="protein sequence ID" value="SAL98153.1"/>
    <property type="molecule type" value="Genomic_DNA"/>
</dbReference>
<dbReference type="PANTHER" id="PTHR11649">
    <property type="entry name" value="MSS1/TRME-RELATED GTP-BINDING PROTEIN"/>
    <property type="match status" value="1"/>
</dbReference>
<feature type="domain" description="G" evidence="2">
    <location>
        <begin position="106"/>
        <end position="137"/>
    </location>
</feature>
<dbReference type="OrthoDB" id="391988at2759"/>
<keyword evidence="4" id="KW-1185">Reference proteome</keyword>
<protein>
    <recommendedName>
        <fullName evidence="2">G domain-containing protein</fullName>
    </recommendedName>
</protein>